<evidence type="ECO:0000313" key="7">
    <source>
        <dbReference type="EMBL" id="SFV22188.1"/>
    </source>
</evidence>
<feature type="signal peptide" evidence="5">
    <location>
        <begin position="1"/>
        <end position="25"/>
    </location>
</feature>
<accession>A0A1I7MJR6</accession>
<evidence type="ECO:0000256" key="4">
    <source>
        <dbReference type="RuleBase" id="RU003744"/>
    </source>
</evidence>
<evidence type="ECO:0000256" key="3">
    <source>
        <dbReference type="ARBA" id="ARBA00022729"/>
    </source>
</evidence>
<proteinExistence type="inferred from homology"/>
<evidence type="ECO:0000256" key="1">
    <source>
        <dbReference type="ARBA" id="ARBA00004196"/>
    </source>
</evidence>
<evidence type="ECO:0000259" key="6">
    <source>
        <dbReference type="SMART" id="SM00062"/>
    </source>
</evidence>
<dbReference type="CDD" id="cd13530">
    <property type="entry name" value="PBP2_peptides_like"/>
    <property type="match status" value="1"/>
</dbReference>
<dbReference type="GO" id="GO:0030313">
    <property type="term" value="C:cell envelope"/>
    <property type="evidence" value="ECO:0007669"/>
    <property type="project" value="UniProtKB-SubCell"/>
</dbReference>
<dbReference type="AlphaFoldDB" id="A0A1I7MJR6"/>
<evidence type="ECO:0000313" key="8">
    <source>
        <dbReference type="Proteomes" id="UP000198881"/>
    </source>
</evidence>
<dbReference type="Pfam" id="PF00497">
    <property type="entry name" value="SBP_bac_3"/>
    <property type="match status" value="1"/>
</dbReference>
<dbReference type="SMART" id="SM00062">
    <property type="entry name" value="PBPb"/>
    <property type="match status" value="1"/>
</dbReference>
<dbReference type="SUPFAM" id="SSF53850">
    <property type="entry name" value="Periplasmic binding protein-like II"/>
    <property type="match status" value="1"/>
</dbReference>
<dbReference type="STRING" id="574650.SAMN04487966_103247"/>
<dbReference type="Gene3D" id="3.40.190.10">
    <property type="entry name" value="Periplasmic binding protein-like II"/>
    <property type="match status" value="2"/>
</dbReference>
<gene>
    <name evidence="7" type="ORF">SAMN04487966_103247</name>
</gene>
<dbReference type="PROSITE" id="PS51257">
    <property type="entry name" value="PROKAR_LIPOPROTEIN"/>
    <property type="match status" value="1"/>
</dbReference>
<dbReference type="PANTHER" id="PTHR35936">
    <property type="entry name" value="MEMBRANE-BOUND LYTIC MUREIN TRANSGLYCOSYLASE F"/>
    <property type="match status" value="1"/>
</dbReference>
<dbReference type="Proteomes" id="UP000198881">
    <property type="component" value="Unassembled WGS sequence"/>
</dbReference>
<comment type="subcellular location">
    <subcellularLocation>
        <location evidence="1">Cell envelope</location>
    </subcellularLocation>
</comment>
<protein>
    <submittedName>
        <fullName evidence="7">Polar amino acid transport system substrate-binding protein</fullName>
    </submittedName>
</protein>
<feature type="domain" description="Solute-binding protein family 3/N-terminal" evidence="6">
    <location>
        <begin position="53"/>
        <end position="268"/>
    </location>
</feature>
<dbReference type="RefSeq" id="WP_091695899.1">
    <property type="nucleotide sequence ID" value="NZ_FPCG01000003.1"/>
</dbReference>
<keyword evidence="8" id="KW-1185">Reference proteome</keyword>
<dbReference type="OrthoDB" id="8454826at2"/>
<evidence type="ECO:0000256" key="2">
    <source>
        <dbReference type="ARBA" id="ARBA00010333"/>
    </source>
</evidence>
<organism evidence="7 8">
    <name type="scientific">Micrococcus terreus</name>
    <dbReference type="NCBI Taxonomy" id="574650"/>
    <lineage>
        <taxon>Bacteria</taxon>
        <taxon>Bacillati</taxon>
        <taxon>Actinomycetota</taxon>
        <taxon>Actinomycetes</taxon>
        <taxon>Micrococcales</taxon>
        <taxon>Micrococcaceae</taxon>
        <taxon>Micrococcus</taxon>
    </lineage>
</organism>
<evidence type="ECO:0000256" key="5">
    <source>
        <dbReference type="SAM" id="SignalP"/>
    </source>
</evidence>
<dbReference type="PROSITE" id="PS01039">
    <property type="entry name" value="SBP_BACTERIAL_3"/>
    <property type="match status" value="1"/>
</dbReference>
<comment type="similarity">
    <text evidence="2 4">Belongs to the bacterial solute-binding protein 3 family.</text>
</comment>
<feature type="chain" id="PRO_5039472959" evidence="5">
    <location>
        <begin position="26"/>
        <end position="293"/>
    </location>
</feature>
<name>A0A1I7MJR6_9MICC</name>
<dbReference type="InterPro" id="IPR001638">
    <property type="entry name" value="Solute-binding_3/MltF_N"/>
</dbReference>
<dbReference type="PANTHER" id="PTHR35936:SF17">
    <property type="entry name" value="ARGININE-BINDING EXTRACELLULAR PROTEIN ARTP"/>
    <property type="match status" value="1"/>
</dbReference>
<dbReference type="EMBL" id="FPCG01000003">
    <property type="protein sequence ID" value="SFV22188.1"/>
    <property type="molecule type" value="Genomic_DNA"/>
</dbReference>
<sequence length="293" mass="30677">MTATRPRLTAVAAMGLGALALSGCAVLGPAADGTGSDTIAEKTTTVPLLNPDQLSVCADVPYPPFEFFEGNTLVGYDIDIAQRIADDLGVRLNVVDTSFEGIESGASLSGCDLNQSSISITEERQRLMGFSLPYLDDDLVLVSGKDSGITDIDSAQGKRVGVQAATTGEAYAEEQGLNTVQFEDGGMQLEALKAGTVDALLGNQSVILYGLKDDERFSVVDSFDTGESLGIGVGPENSLLLSAVNRSLTEMEEDGTLYELRTKWFGQEAADAHITQSGAAAGSESTDTEEDGQ</sequence>
<reference evidence="7 8" key="1">
    <citation type="submission" date="2016-10" db="EMBL/GenBank/DDBJ databases">
        <authorList>
            <person name="de Groot N.N."/>
        </authorList>
    </citation>
    <scope>NUCLEOTIDE SEQUENCE [LARGE SCALE GENOMIC DNA]</scope>
    <source>
        <strain evidence="7 8">CGMCC 1.7054</strain>
    </source>
</reference>
<keyword evidence="3 5" id="KW-0732">Signal</keyword>
<dbReference type="InterPro" id="IPR018313">
    <property type="entry name" value="SBP_3_CS"/>
</dbReference>